<evidence type="ECO:0000313" key="3">
    <source>
        <dbReference type="EMBL" id="AWB26404.1"/>
    </source>
</evidence>
<evidence type="ECO:0000259" key="2">
    <source>
        <dbReference type="Pfam" id="PF00884"/>
    </source>
</evidence>
<dbReference type="SUPFAM" id="SSF53649">
    <property type="entry name" value="Alkaline phosphatase-like"/>
    <property type="match status" value="1"/>
</dbReference>
<comment type="similarity">
    <text evidence="1">Belongs to the sulfatase family.</text>
</comment>
<evidence type="ECO:0000256" key="1">
    <source>
        <dbReference type="ARBA" id="ARBA00008779"/>
    </source>
</evidence>
<dbReference type="InterPro" id="IPR050738">
    <property type="entry name" value="Sulfatase"/>
</dbReference>
<protein>
    <recommendedName>
        <fullName evidence="2">Sulfatase N-terminal domain-containing protein</fullName>
    </recommendedName>
</protein>
<dbReference type="EMBL" id="CP028858">
    <property type="protein sequence ID" value="AWB26404.1"/>
    <property type="molecule type" value="Genomic_DNA"/>
</dbReference>
<dbReference type="InterPro" id="IPR017850">
    <property type="entry name" value="Alkaline_phosphatase_core_sf"/>
</dbReference>
<organism evidence="3 4">
    <name type="scientific">Halococcoides cellulosivorans</name>
    <dbReference type="NCBI Taxonomy" id="1679096"/>
    <lineage>
        <taxon>Archaea</taxon>
        <taxon>Methanobacteriati</taxon>
        <taxon>Methanobacteriota</taxon>
        <taxon>Stenosarchaea group</taxon>
        <taxon>Halobacteria</taxon>
        <taxon>Halobacteriales</taxon>
        <taxon>Haloarculaceae</taxon>
        <taxon>Halococcoides</taxon>
    </lineage>
</organism>
<gene>
    <name evidence="3" type="ORF">HARCEL1_01035</name>
</gene>
<reference evidence="3 4" key="1">
    <citation type="submission" date="2018-04" db="EMBL/GenBank/DDBJ databases">
        <title>Halococcoides cellulosivorans gen. nov., sp. nov., an extremely halophilic cellulose-utilizing haloarchaeon from hypersaline lakes.</title>
        <authorList>
            <person name="Sorokin D.Y."/>
            <person name="Toshchakov S.V."/>
            <person name="Samarov N.I."/>
            <person name="Korzhenkov A."/>
            <person name="Kublanov I.V."/>
        </authorList>
    </citation>
    <scope>NUCLEOTIDE SEQUENCE [LARGE SCALE GENOMIC DNA]</scope>
    <source>
        <strain evidence="3 4">HArcel1</strain>
    </source>
</reference>
<dbReference type="GO" id="GO:0004065">
    <property type="term" value="F:arylsulfatase activity"/>
    <property type="evidence" value="ECO:0007669"/>
    <property type="project" value="TreeGrafter"/>
</dbReference>
<accession>A0A2R4WXZ2</accession>
<dbReference type="Gene3D" id="3.40.720.10">
    <property type="entry name" value="Alkaline Phosphatase, subunit A"/>
    <property type="match status" value="1"/>
</dbReference>
<dbReference type="PANTHER" id="PTHR42693">
    <property type="entry name" value="ARYLSULFATASE FAMILY MEMBER"/>
    <property type="match status" value="1"/>
</dbReference>
<name>A0A2R4WXZ2_9EURY</name>
<sequence>MTLQASGESTRIRPTIFWSRQALNRLFVTSVALVVLDTVRKDLFDELFDWLPGVAVENAYSPANFTSPAHASMFTGTYPSRHGVTPRQKSLDSADTVLAERLDEMGVKTVGISTNTHISRYWGFDRGFDLFSERSETGRMLSQSNVDWIQLVRDADSRSVVEVLEACLRSGHSVKSLWVGAELKYYDHPVLGTLFSGAQDSGATAVQSFIEDRCVRDPEFLFVNLMEAHSPYDPPEKYWSGDGVQLSGLAESLGTAPSTETIDRAYRAACRYLSDKYERIFDDIRDEYDYIITCSDHGELLGEHGYYAHEYGLYPELVQVPLVISGPSVRDRSVDNLLSLTGIFDLVVDLFHGATVRDALDVVSEDRCFTEFHGLDPNRRDRLISEGYSSDVLASHDTVLAGAADSAGYVYGGVDGFEGDSDDDALLSAAQEHRDRLVIDPSETDTHPADLPEDVRRQLDTLGYI</sequence>
<dbReference type="Proteomes" id="UP000244727">
    <property type="component" value="Chromosome"/>
</dbReference>
<keyword evidence="4" id="KW-1185">Reference proteome</keyword>
<dbReference type="KEGG" id="harc:HARCEL1_01035"/>
<evidence type="ECO:0000313" key="4">
    <source>
        <dbReference type="Proteomes" id="UP000244727"/>
    </source>
</evidence>
<dbReference type="Pfam" id="PF00884">
    <property type="entry name" value="Sulfatase"/>
    <property type="match status" value="1"/>
</dbReference>
<feature type="domain" description="Sulfatase N-terminal" evidence="2">
    <location>
        <begin position="53"/>
        <end position="351"/>
    </location>
</feature>
<proteinExistence type="inferred from homology"/>
<dbReference type="PANTHER" id="PTHR42693:SF33">
    <property type="entry name" value="ARYLSULFATASE"/>
    <property type="match status" value="1"/>
</dbReference>
<dbReference type="InterPro" id="IPR000917">
    <property type="entry name" value="Sulfatase_N"/>
</dbReference>
<dbReference type="AlphaFoldDB" id="A0A2R4WXZ2"/>